<accession>W9DQ80</accession>
<organism evidence="1 2">
    <name type="scientific">Methanolobus tindarius DSM 2278</name>
    <dbReference type="NCBI Taxonomy" id="1090322"/>
    <lineage>
        <taxon>Archaea</taxon>
        <taxon>Methanobacteriati</taxon>
        <taxon>Methanobacteriota</taxon>
        <taxon>Stenosarchaea group</taxon>
        <taxon>Methanomicrobia</taxon>
        <taxon>Methanosarcinales</taxon>
        <taxon>Methanosarcinaceae</taxon>
        <taxon>Methanolobus</taxon>
    </lineage>
</organism>
<protein>
    <submittedName>
        <fullName evidence="1">Uncharacterized protein</fullName>
    </submittedName>
</protein>
<evidence type="ECO:0000313" key="1">
    <source>
        <dbReference type="EMBL" id="ETA67450.1"/>
    </source>
</evidence>
<sequence length="321" mass="38021">MVAFENFRMITENIEGYKEFNIDRNWYKNRKKGLSAVIRCFGDERWIGPCIESCLPLFDEIVVVIVKIEGDRTEEIVKSFNSPKIKIYKYPFALDQVKAPVYKSKFEQKIDALSELFVSPYFKRGSVHTISYLTNFGMSKTTYSHVTPQWDADHILRPEFATEEFKEFILSKDHIRVAGYNVVTEDYQYLSEKSPIHSIHPRFYKADKYLYFAGNKYLLDIVSYRSSIVQLKMLENYFLFPIQQILCMKNLILGRDVSYDEPIYFHTKFLRSDKEIESDTRFLNEEYHRQFRESTKKGKKIDVKVPDFALKTPDDYLTKNS</sequence>
<keyword evidence="2" id="KW-1185">Reference proteome</keyword>
<evidence type="ECO:0000313" key="2">
    <source>
        <dbReference type="Proteomes" id="UP000019483"/>
    </source>
</evidence>
<dbReference type="SUPFAM" id="SSF53448">
    <property type="entry name" value="Nucleotide-diphospho-sugar transferases"/>
    <property type="match status" value="1"/>
</dbReference>
<dbReference type="STRING" id="1090322.MettiDRAFT_0874"/>
<proteinExistence type="predicted"/>
<gene>
    <name evidence="1" type="ORF">MettiDRAFT_0874</name>
</gene>
<dbReference type="InterPro" id="IPR029044">
    <property type="entry name" value="Nucleotide-diphossugar_trans"/>
</dbReference>
<dbReference type="RefSeq" id="WP_023844586.1">
    <property type="nucleotide sequence ID" value="NZ_AZAJ01000001.1"/>
</dbReference>
<comment type="caution">
    <text evidence="1">The sequence shown here is derived from an EMBL/GenBank/DDBJ whole genome shotgun (WGS) entry which is preliminary data.</text>
</comment>
<dbReference type="Proteomes" id="UP000019483">
    <property type="component" value="Unassembled WGS sequence"/>
</dbReference>
<dbReference type="Gene3D" id="3.90.550.10">
    <property type="entry name" value="Spore Coat Polysaccharide Biosynthesis Protein SpsA, Chain A"/>
    <property type="match status" value="1"/>
</dbReference>
<reference evidence="1 2" key="1">
    <citation type="submission" date="2013-08" db="EMBL/GenBank/DDBJ databases">
        <authorList>
            <consortium name="DOE Joint Genome Institute"/>
            <person name="Eisen J."/>
            <person name="Huntemann M."/>
            <person name="Han J."/>
            <person name="Chen A."/>
            <person name="Kyrpides N."/>
            <person name="Mavromatis K."/>
            <person name="Markowitz V."/>
            <person name="Palaniappan K."/>
            <person name="Ivanova N."/>
            <person name="Schaumberg A."/>
            <person name="Pati A."/>
            <person name="Liolios K."/>
            <person name="Nordberg H.P."/>
            <person name="Cantor M.N."/>
            <person name="Hua S.X."/>
            <person name="Woyke T."/>
        </authorList>
    </citation>
    <scope>NUCLEOTIDE SEQUENCE [LARGE SCALE GENOMIC DNA]</scope>
    <source>
        <strain evidence="1 2">DSM 2278</strain>
    </source>
</reference>
<dbReference type="EMBL" id="AZAJ01000001">
    <property type="protein sequence ID" value="ETA67450.1"/>
    <property type="molecule type" value="Genomic_DNA"/>
</dbReference>
<dbReference type="AlphaFoldDB" id="W9DQ80"/>
<name>W9DQ80_METTI</name>